<dbReference type="SUPFAM" id="SSF46689">
    <property type="entry name" value="Homeodomain-like"/>
    <property type="match status" value="1"/>
</dbReference>
<dbReference type="AlphaFoldDB" id="A0A392N1U9"/>
<evidence type="ECO:0000259" key="3">
    <source>
        <dbReference type="PROSITE" id="PS50090"/>
    </source>
</evidence>
<evidence type="ECO:0000256" key="2">
    <source>
        <dbReference type="ARBA" id="ARBA00023242"/>
    </source>
</evidence>
<dbReference type="GO" id="GO:0005634">
    <property type="term" value="C:nucleus"/>
    <property type="evidence" value="ECO:0007669"/>
    <property type="project" value="UniProtKB-SubCell"/>
</dbReference>
<feature type="domain" description="HTH myb-type" evidence="4">
    <location>
        <begin position="1"/>
        <end position="33"/>
    </location>
</feature>
<dbReference type="InterPro" id="IPR017930">
    <property type="entry name" value="Myb_dom"/>
</dbReference>
<evidence type="ECO:0000256" key="1">
    <source>
        <dbReference type="ARBA" id="ARBA00004123"/>
    </source>
</evidence>
<dbReference type="Gene3D" id="1.10.10.60">
    <property type="entry name" value="Homeodomain-like"/>
    <property type="match status" value="1"/>
</dbReference>
<comment type="subcellular location">
    <subcellularLocation>
        <location evidence="1">Nucleus</location>
    </subcellularLocation>
</comment>
<dbReference type="Proteomes" id="UP000265520">
    <property type="component" value="Unassembled WGS sequence"/>
</dbReference>
<keyword evidence="2" id="KW-0539">Nucleus</keyword>
<dbReference type="EMBL" id="LXQA010025241">
    <property type="protein sequence ID" value="MCH93563.1"/>
    <property type="molecule type" value="Genomic_DNA"/>
</dbReference>
<dbReference type="PROSITE" id="PS50090">
    <property type="entry name" value="MYB_LIKE"/>
    <property type="match status" value="1"/>
</dbReference>
<sequence>MGGVAWTEEEDHLLKKCIQQYGEGKWHRVPLLA</sequence>
<accession>A0A392N1U9</accession>
<reference evidence="5 6" key="1">
    <citation type="journal article" date="2018" name="Front. Plant Sci.">
        <title>Red Clover (Trifolium pratense) and Zigzag Clover (T. medium) - A Picture of Genomic Similarities and Differences.</title>
        <authorList>
            <person name="Dluhosova J."/>
            <person name="Istvanek J."/>
            <person name="Nedelnik J."/>
            <person name="Repkova J."/>
        </authorList>
    </citation>
    <scope>NUCLEOTIDE SEQUENCE [LARGE SCALE GENOMIC DNA]</scope>
    <source>
        <strain evidence="6">cv. 10/8</strain>
        <tissue evidence="5">Leaf</tissue>
    </source>
</reference>
<dbReference type="Pfam" id="PF00249">
    <property type="entry name" value="Myb_DNA-binding"/>
    <property type="match status" value="1"/>
</dbReference>
<dbReference type="InterPro" id="IPR009057">
    <property type="entry name" value="Homeodomain-like_sf"/>
</dbReference>
<evidence type="ECO:0000313" key="6">
    <source>
        <dbReference type="Proteomes" id="UP000265520"/>
    </source>
</evidence>
<dbReference type="CDD" id="cd00167">
    <property type="entry name" value="SANT"/>
    <property type="match status" value="1"/>
</dbReference>
<protein>
    <submittedName>
        <fullName evidence="5">Myb transcription factor</fullName>
    </submittedName>
</protein>
<dbReference type="InterPro" id="IPR001005">
    <property type="entry name" value="SANT/Myb"/>
</dbReference>
<feature type="non-terminal residue" evidence="5">
    <location>
        <position position="33"/>
    </location>
</feature>
<proteinExistence type="predicted"/>
<organism evidence="5 6">
    <name type="scientific">Trifolium medium</name>
    <dbReference type="NCBI Taxonomy" id="97028"/>
    <lineage>
        <taxon>Eukaryota</taxon>
        <taxon>Viridiplantae</taxon>
        <taxon>Streptophyta</taxon>
        <taxon>Embryophyta</taxon>
        <taxon>Tracheophyta</taxon>
        <taxon>Spermatophyta</taxon>
        <taxon>Magnoliopsida</taxon>
        <taxon>eudicotyledons</taxon>
        <taxon>Gunneridae</taxon>
        <taxon>Pentapetalae</taxon>
        <taxon>rosids</taxon>
        <taxon>fabids</taxon>
        <taxon>Fabales</taxon>
        <taxon>Fabaceae</taxon>
        <taxon>Papilionoideae</taxon>
        <taxon>50 kb inversion clade</taxon>
        <taxon>NPAAA clade</taxon>
        <taxon>Hologalegina</taxon>
        <taxon>IRL clade</taxon>
        <taxon>Trifolieae</taxon>
        <taxon>Trifolium</taxon>
    </lineage>
</organism>
<keyword evidence="6" id="KW-1185">Reference proteome</keyword>
<evidence type="ECO:0000259" key="4">
    <source>
        <dbReference type="PROSITE" id="PS51294"/>
    </source>
</evidence>
<dbReference type="PROSITE" id="PS51294">
    <property type="entry name" value="HTH_MYB"/>
    <property type="match status" value="1"/>
</dbReference>
<comment type="caution">
    <text evidence="5">The sequence shown here is derived from an EMBL/GenBank/DDBJ whole genome shotgun (WGS) entry which is preliminary data.</text>
</comment>
<name>A0A392N1U9_9FABA</name>
<gene>
    <name evidence="5" type="ORF">A2U01_0014515</name>
</gene>
<evidence type="ECO:0000313" key="5">
    <source>
        <dbReference type="EMBL" id="MCH93563.1"/>
    </source>
</evidence>
<feature type="domain" description="Myb-like" evidence="3">
    <location>
        <begin position="6"/>
        <end position="33"/>
    </location>
</feature>